<evidence type="ECO:0000313" key="1">
    <source>
        <dbReference type="EMBL" id="MVO18521.1"/>
    </source>
</evidence>
<comment type="caution">
    <text evidence="1">The sequence shown here is derived from an EMBL/GenBank/DDBJ whole genome shotgun (WGS) entry which is preliminary data.</text>
</comment>
<gene>
    <name evidence="1" type="ORF">GO984_22175</name>
</gene>
<organism evidence="1 2">
    <name type="scientific">Parasedimentitalea huanghaiensis</name>
    <dbReference type="NCBI Taxonomy" id="2682100"/>
    <lineage>
        <taxon>Bacteria</taxon>
        <taxon>Pseudomonadati</taxon>
        <taxon>Pseudomonadota</taxon>
        <taxon>Alphaproteobacteria</taxon>
        <taxon>Rhodobacterales</taxon>
        <taxon>Paracoccaceae</taxon>
        <taxon>Parasedimentitalea</taxon>
    </lineage>
</organism>
<dbReference type="RefSeq" id="WP_157024723.1">
    <property type="nucleotide sequence ID" value="NZ_WQLV01000024.1"/>
</dbReference>
<protein>
    <recommendedName>
        <fullName evidence="3">Sulfotransferase family protein</fullName>
    </recommendedName>
</protein>
<dbReference type="EMBL" id="WQLV01000024">
    <property type="protein sequence ID" value="MVO18521.1"/>
    <property type="molecule type" value="Genomic_DNA"/>
</dbReference>
<keyword evidence="2" id="KW-1185">Reference proteome</keyword>
<accession>A0A6L6WM05</accession>
<name>A0A6L6WM05_9RHOB</name>
<dbReference type="Proteomes" id="UP000478892">
    <property type="component" value="Unassembled WGS sequence"/>
</dbReference>
<evidence type="ECO:0008006" key="3">
    <source>
        <dbReference type="Google" id="ProtNLM"/>
    </source>
</evidence>
<proteinExistence type="predicted"/>
<dbReference type="Gene3D" id="3.40.50.300">
    <property type="entry name" value="P-loop containing nucleotide triphosphate hydrolases"/>
    <property type="match status" value="1"/>
</dbReference>
<evidence type="ECO:0000313" key="2">
    <source>
        <dbReference type="Proteomes" id="UP000478892"/>
    </source>
</evidence>
<dbReference type="SUPFAM" id="SSF52540">
    <property type="entry name" value="P-loop containing nucleoside triphosphate hydrolases"/>
    <property type="match status" value="1"/>
</dbReference>
<reference evidence="1 2" key="1">
    <citation type="submission" date="2019-12" db="EMBL/GenBank/DDBJ databases">
        <authorList>
            <person name="Zhang Y.-J."/>
        </authorList>
    </citation>
    <scope>NUCLEOTIDE SEQUENCE [LARGE SCALE GENOMIC DNA]</scope>
    <source>
        <strain evidence="1 2">CY05</strain>
    </source>
</reference>
<sequence length="217" mass="24916">MKPLKVFVHLPKCGGTSVDANLRHHYGDRFFQYVGKKDNMAFKQHQKTGFRNVEIMTIHNGLFKYETAFEGIETSFFSVCRDPVSAAVSMFNFATTAKHTQNYTRVKGLDFWQFMSLSHKIPIWAPNFQSYYLAGQRSWQAVQARLVALDLNMAALADLNAVYHDMTGHHMDPTLDRNKSEKRLNASDLSPKELSIVTELFDVDMRLWDQVMAKGDQ</sequence>
<dbReference type="AlphaFoldDB" id="A0A6L6WM05"/>
<dbReference type="InterPro" id="IPR027417">
    <property type="entry name" value="P-loop_NTPase"/>
</dbReference>